<evidence type="ECO:0000256" key="3">
    <source>
        <dbReference type="ARBA" id="ARBA00023004"/>
    </source>
</evidence>
<dbReference type="EMBL" id="JAVDWU010000015">
    <property type="protein sequence ID" value="MDR7152852.1"/>
    <property type="molecule type" value="Genomic_DNA"/>
</dbReference>
<dbReference type="CDD" id="cd07402">
    <property type="entry name" value="MPP_GpdQ"/>
    <property type="match status" value="1"/>
</dbReference>
<keyword evidence="7" id="KW-1185">Reference proteome</keyword>
<reference evidence="6 7" key="1">
    <citation type="submission" date="2023-07" db="EMBL/GenBank/DDBJ databases">
        <title>Sorghum-associated microbial communities from plants grown in Nebraska, USA.</title>
        <authorList>
            <person name="Schachtman D."/>
        </authorList>
    </citation>
    <scope>NUCLEOTIDE SEQUENCE [LARGE SCALE GENOMIC DNA]</scope>
    <source>
        <strain evidence="6 7">4249</strain>
    </source>
</reference>
<dbReference type="InterPro" id="IPR026575">
    <property type="entry name" value="GpdQ/CpdA-like"/>
</dbReference>
<dbReference type="PANTHER" id="PTHR42988:SF2">
    <property type="entry name" value="CYCLIC NUCLEOTIDE PHOSPHODIESTERASE CBUA0032-RELATED"/>
    <property type="match status" value="1"/>
</dbReference>
<dbReference type="SUPFAM" id="SSF56300">
    <property type="entry name" value="Metallo-dependent phosphatases"/>
    <property type="match status" value="1"/>
</dbReference>
<dbReference type="Proteomes" id="UP001265700">
    <property type="component" value="Unassembled WGS sequence"/>
</dbReference>
<dbReference type="Gene3D" id="3.60.21.10">
    <property type="match status" value="1"/>
</dbReference>
<evidence type="ECO:0000256" key="1">
    <source>
        <dbReference type="ARBA" id="ARBA00022723"/>
    </source>
</evidence>
<dbReference type="PANTHER" id="PTHR42988">
    <property type="entry name" value="PHOSPHOHYDROLASE"/>
    <property type="match status" value="1"/>
</dbReference>
<evidence type="ECO:0000313" key="6">
    <source>
        <dbReference type="EMBL" id="MDR7152852.1"/>
    </source>
</evidence>
<keyword evidence="1" id="KW-0479">Metal-binding</keyword>
<sequence length="255" mass="28419">MSKLIWLTDLHLVEPGREWPQGIDPLQRLRNCLSEVRQRHGDADRIVVSGDVAQLKNPGAYSLLRDELDQTGIAYRVMAGNHDDRRALLSIFPDLCGAGPFVHGFDELSDAQIVYLDTVADNGKHHGELCESRLDWIEKAFSSSDERPLLAFLHHPPADIGVAALDRLKLINADALLPLVQARKHPTFLFAGHVHRNSTGLWAGHPIATLKSTHVQFEFDMNAQKLVRSKEPPGYAVVLVDKSRVVVNYCDMVVS</sequence>
<dbReference type="Pfam" id="PF00149">
    <property type="entry name" value="Metallophos"/>
    <property type="match status" value="1"/>
</dbReference>
<feature type="domain" description="Calcineurin-like phosphoesterase" evidence="5">
    <location>
        <begin position="4"/>
        <end position="196"/>
    </location>
</feature>
<evidence type="ECO:0000259" key="5">
    <source>
        <dbReference type="Pfam" id="PF00149"/>
    </source>
</evidence>
<dbReference type="InterPro" id="IPR004843">
    <property type="entry name" value="Calcineurin-like_PHP"/>
</dbReference>
<name>A0ABU1WVH4_9BURK</name>
<organism evidence="6 7">
    <name type="scientific">Hydrogenophaga palleronii</name>
    <dbReference type="NCBI Taxonomy" id="65655"/>
    <lineage>
        <taxon>Bacteria</taxon>
        <taxon>Pseudomonadati</taxon>
        <taxon>Pseudomonadota</taxon>
        <taxon>Betaproteobacteria</taxon>
        <taxon>Burkholderiales</taxon>
        <taxon>Comamonadaceae</taxon>
        <taxon>Hydrogenophaga</taxon>
    </lineage>
</organism>
<dbReference type="RefSeq" id="WP_310321969.1">
    <property type="nucleotide sequence ID" value="NZ_JAVDWU010000015.1"/>
</dbReference>
<comment type="similarity">
    <text evidence="4">Belongs to the cyclic nucleotide phosphodiesterase class-III family.</text>
</comment>
<evidence type="ECO:0000313" key="7">
    <source>
        <dbReference type="Proteomes" id="UP001265700"/>
    </source>
</evidence>
<evidence type="ECO:0000256" key="2">
    <source>
        <dbReference type="ARBA" id="ARBA00022801"/>
    </source>
</evidence>
<protein>
    <submittedName>
        <fullName evidence="6">3',5'-cyclic AMP phosphodiesterase CpdA</fullName>
    </submittedName>
</protein>
<comment type="caution">
    <text evidence="6">The sequence shown here is derived from an EMBL/GenBank/DDBJ whole genome shotgun (WGS) entry which is preliminary data.</text>
</comment>
<keyword evidence="2" id="KW-0378">Hydrolase</keyword>
<accession>A0ABU1WVH4</accession>
<proteinExistence type="inferred from homology"/>
<dbReference type="InterPro" id="IPR029052">
    <property type="entry name" value="Metallo-depent_PP-like"/>
</dbReference>
<keyword evidence="3" id="KW-0408">Iron</keyword>
<dbReference type="InterPro" id="IPR050884">
    <property type="entry name" value="CNP_phosphodiesterase-III"/>
</dbReference>
<evidence type="ECO:0000256" key="4">
    <source>
        <dbReference type="ARBA" id="ARBA00025742"/>
    </source>
</evidence>
<gene>
    <name evidence="6" type="ORF">J2W49_004830</name>
</gene>